<dbReference type="InterPro" id="IPR008949">
    <property type="entry name" value="Isoprenoid_synthase_dom_sf"/>
</dbReference>
<dbReference type="Gene3D" id="1.10.600.10">
    <property type="entry name" value="Farnesyl Diphosphate Synthase"/>
    <property type="match status" value="1"/>
</dbReference>
<dbReference type="EMBL" id="JALJYF010000001">
    <property type="protein sequence ID" value="MCP1726940.1"/>
    <property type="molecule type" value="Genomic_DNA"/>
</dbReference>
<dbReference type="SUPFAM" id="SSF48576">
    <property type="entry name" value="Terpenoid synthases"/>
    <property type="match status" value="1"/>
</dbReference>
<keyword evidence="1" id="KW-0808">Transferase</keyword>
<dbReference type="EC" id="2.5.1.32" evidence="1"/>
<dbReference type="Pfam" id="PF00494">
    <property type="entry name" value="SQS_PSY"/>
    <property type="match status" value="1"/>
</dbReference>
<sequence>MTAIPPDTINDPELSLLRPFARNEASQAALALYALTAEIRHGILSVNDESLARVKLAWWRDELLRMLKGETNHPACVRLYQNFSVDRLDPGELMEPLEGLRLQLEAPLYNDRDELLLHAWRLEGALSVSAARLAGGERQSTLDTARDLGLSRALAQVVILFDVERRGGRCWVPADLCNEHDTRPEALLQGSMDTSLRVKILSAVARLAKHYHRGPGTIRRESGDEAVALQISATLSALAMADLKRSQARSFQPKQAGAITRLFISWRLARSLGAGPSKRPTATAGH</sequence>
<name>A0ABT1G7L6_9GAMM</name>
<dbReference type="Proteomes" id="UP001523550">
    <property type="component" value="Unassembled WGS sequence"/>
</dbReference>
<reference evidence="1 2" key="1">
    <citation type="submission" date="2022-03" db="EMBL/GenBank/DDBJ databases">
        <title>Genomic Encyclopedia of Type Strains, Phase III (KMG-III): the genomes of soil and plant-associated and newly described type strains.</title>
        <authorList>
            <person name="Whitman W."/>
        </authorList>
    </citation>
    <scope>NUCLEOTIDE SEQUENCE [LARGE SCALE GENOMIC DNA]</scope>
    <source>
        <strain evidence="1 2">BSker1</strain>
    </source>
</reference>
<proteinExistence type="predicted"/>
<protein>
    <submittedName>
        <fullName evidence="1">Phytoene synthase</fullName>
        <ecNumber evidence="1">2.5.1.32</ecNumber>
    </submittedName>
</protein>
<organism evidence="1 2">
    <name type="scientific">Natronospira proteinivora</name>
    <dbReference type="NCBI Taxonomy" id="1807133"/>
    <lineage>
        <taxon>Bacteria</taxon>
        <taxon>Pseudomonadati</taxon>
        <taxon>Pseudomonadota</taxon>
        <taxon>Gammaproteobacteria</taxon>
        <taxon>Natronospirales</taxon>
        <taxon>Natronospiraceae</taxon>
        <taxon>Natronospira</taxon>
    </lineage>
</organism>
<dbReference type="GO" id="GO:0016740">
    <property type="term" value="F:transferase activity"/>
    <property type="evidence" value="ECO:0007669"/>
    <property type="project" value="UniProtKB-KW"/>
</dbReference>
<evidence type="ECO:0000313" key="2">
    <source>
        <dbReference type="Proteomes" id="UP001523550"/>
    </source>
</evidence>
<evidence type="ECO:0000313" key="1">
    <source>
        <dbReference type="EMBL" id="MCP1726940.1"/>
    </source>
</evidence>
<keyword evidence="2" id="KW-1185">Reference proteome</keyword>
<comment type="caution">
    <text evidence="1">The sequence shown here is derived from an EMBL/GenBank/DDBJ whole genome shotgun (WGS) entry which is preliminary data.</text>
</comment>
<dbReference type="InterPro" id="IPR002060">
    <property type="entry name" value="Squ/phyt_synthse"/>
</dbReference>
<dbReference type="RefSeq" id="WP_253446024.1">
    <property type="nucleotide sequence ID" value="NZ_JALJYF010000001.1"/>
</dbReference>
<gene>
    <name evidence="1" type="ORF">J2T60_000905</name>
</gene>
<accession>A0ABT1G7L6</accession>